<dbReference type="STRING" id="1416806.CAL12_03945"/>
<evidence type="ECO:0000256" key="1">
    <source>
        <dbReference type="ARBA" id="ARBA00010515"/>
    </source>
</evidence>
<dbReference type="SUPFAM" id="SSF53474">
    <property type="entry name" value="alpha/beta-Hydrolases"/>
    <property type="match status" value="1"/>
</dbReference>
<dbReference type="Proteomes" id="UP000194151">
    <property type="component" value="Chromosome"/>
</dbReference>
<organism evidence="4 5">
    <name type="scientific">Bordetella genomosp. 8</name>
    <dbReference type="NCBI Taxonomy" id="1416806"/>
    <lineage>
        <taxon>Bacteria</taxon>
        <taxon>Pseudomonadati</taxon>
        <taxon>Pseudomonadota</taxon>
        <taxon>Betaproteobacteria</taxon>
        <taxon>Burkholderiales</taxon>
        <taxon>Alcaligenaceae</taxon>
        <taxon>Bordetella</taxon>
    </lineage>
</organism>
<dbReference type="Pfam" id="PF07859">
    <property type="entry name" value="Abhydrolase_3"/>
    <property type="match status" value="1"/>
</dbReference>
<keyword evidence="5" id="KW-1185">Reference proteome</keyword>
<dbReference type="RefSeq" id="WP_086063290.1">
    <property type="nucleotide sequence ID" value="NZ_CP021108.1"/>
</dbReference>
<reference evidence="4 5" key="1">
    <citation type="submission" date="2017-05" db="EMBL/GenBank/DDBJ databases">
        <title>Complete and WGS of Bordetella genogroups.</title>
        <authorList>
            <person name="Spilker T."/>
            <person name="LiPuma J."/>
        </authorList>
    </citation>
    <scope>NUCLEOTIDE SEQUENCE [LARGE SCALE GENOMIC DNA]</scope>
    <source>
        <strain evidence="4 5">AU19157</strain>
    </source>
</reference>
<comment type="similarity">
    <text evidence="1">Belongs to the 'GDXG' lipolytic enzyme family.</text>
</comment>
<dbReference type="InterPro" id="IPR013094">
    <property type="entry name" value="AB_hydrolase_3"/>
</dbReference>
<evidence type="ECO:0000313" key="5">
    <source>
        <dbReference type="Proteomes" id="UP000194151"/>
    </source>
</evidence>
<dbReference type="OrthoDB" id="9771666at2"/>
<dbReference type="GO" id="GO:0004806">
    <property type="term" value="F:triacylglycerol lipase activity"/>
    <property type="evidence" value="ECO:0007669"/>
    <property type="project" value="TreeGrafter"/>
</dbReference>
<dbReference type="EMBL" id="CP021108">
    <property type="protein sequence ID" value="ARP80058.1"/>
    <property type="molecule type" value="Genomic_DNA"/>
</dbReference>
<evidence type="ECO:0000256" key="2">
    <source>
        <dbReference type="ARBA" id="ARBA00022801"/>
    </source>
</evidence>
<dbReference type="Gene3D" id="3.40.50.1820">
    <property type="entry name" value="alpha/beta hydrolase"/>
    <property type="match status" value="1"/>
</dbReference>
<dbReference type="InterPro" id="IPR029058">
    <property type="entry name" value="AB_hydrolase_fold"/>
</dbReference>
<dbReference type="PANTHER" id="PTHR48081:SF30">
    <property type="entry name" value="ACETYL-HYDROLASE LIPR-RELATED"/>
    <property type="match status" value="1"/>
</dbReference>
<dbReference type="PANTHER" id="PTHR48081">
    <property type="entry name" value="AB HYDROLASE SUPERFAMILY PROTEIN C4A8.06C"/>
    <property type="match status" value="1"/>
</dbReference>
<sequence length="333" mass="35508">MAHAHTGQPKNRTVIVPITPEEISREAALRERFARFWAETKGAPRDVYDVFIAATPMASGAACEAVEEETVHGWWIRPLDGAAPPVGQGSAILYIHGGGYVQGSAKAYRGFVSQLVALTGIPALAIDYPLAPEATLPAATSAALAAWDWLVARGCERIAIVGDSAGGGLTLSTLIQLAAGTGQAHRDVAGHDHKARREPRPVAGVVFSPWTDLAFTGASMRDPAVQDPLIGFDYLRDCARKYLGDAQPRDPLASPLHGDLRGLPPLLIQVGTDERLLDDSRQFAERAAAAGARVELEIWQGMHHVFQLDLAHLESSRTALAHAANFLRAGCTG</sequence>
<accession>A0A1W6YGB3</accession>
<feature type="domain" description="Alpha/beta hydrolase fold-3" evidence="3">
    <location>
        <begin position="92"/>
        <end position="307"/>
    </location>
</feature>
<dbReference type="AlphaFoldDB" id="A0A1W6YGB3"/>
<gene>
    <name evidence="4" type="ORF">CAL12_03945</name>
</gene>
<dbReference type="KEGG" id="bgv:CAL12_03945"/>
<proteinExistence type="inferred from homology"/>
<evidence type="ECO:0000259" key="3">
    <source>
        <dbReference type="Pfam" id="PF07859"/>
    </source>
</evidence>
<name>A0A1W6YGB3_9BORD</name>
<dbReference type="InterPro" id="IPR050300">
    <property type="entry name" value="GDXG_lipolytic_enzyme"/>
</dbReference>
<protein>
    <submittedName>
        <fullName evidence="4">Esterase</fullName>
    </submittedName>
</protein>
<evidence type="ECO:0000313" key="4">
    <source>
        <dbReference type="EMBL" id="ARP80058.1"/>
    </source>
</evidence>
<keyword evidence="2" id="KW-0378">Hydrolase</keyword>